<comment type="caution">
    <text evidence="1">The sequence shown here is derived from an EMBL/GenBank/DDBJ whole genome shotgun (WGS) entry which is preliminary data.</text>
</comment>
<sequence length="348" mass="40689">MRPDNKLRSKNANHHVVSEINSEIRSVYEYCLAAGLTHEEIVEKARPLLQPIQIEEWRKTFLMILKIGICCLALSYTLASDTISRSILSHGRHFMFKVLHVWDWTELYSESCIMENPFYLDEQVYTIDCQACEDVFDVDFLNHTSTEEISQLYMQRNVPVIVRDAMSEWPIMQKSFTILNLTDEFYYLKDDVCMFQSNLRVGNHHQLFTKLAAQKDVKLKWYGHWENCGKATQKLMRKFYARPYFMPGVVQMTESNWLLMSSRYHGKKFKRIDPMSSITVMWVAQVWGYNKIQFEPKKPCNDICNMLEDTLEQGEIVLYNPAVWNFSYLPGTGTENLALAAGGFSHFS</sequence>
<evidence type="ECO:0000313" key="1">
    <source>
        <dbReference type="EMBL" id="GFR18599.1"/>
    </source>
</evidence>
<proteinExistence type="predicted"/>
<accession>A0A8X6H8A3</accession>
<organism evidence="1 2">
    <name type="scientific">Trichonephila clavata</name>
    <name type="common">Joro spider</name>
    <name type="synonym">Nephila clavata</name>
    <dbReference type="NCBI Taxonomy" id="2740835"/>
    <lineage>
        <taxon>Eukaryota</taxon>
        <taxon>Metazoa</taxon>
        <taxon>Ecdysozoa</taxon>
        <taxon>Arthropoda</taxon>
        <taxon>Chelicerata</taxon>
        <taxon>Arachnida</taxon>
        <taxon>Araneae</taxon>
        <taxon>Araneomorphae</taxon>
        <taxon>Entelegynae</taxon>
        <taxon>Araneoidea</taxon>
        <taxon>Nephilidae</taxon>
        <taxon>Trichonephila</taxon>
    </lineage>
</organism>
<dbReference type="PANTHER" id="PTHR35259">
    <property type="entry name" value="BOMBESIN RECEPTOR-ACTIVATED PROTEIN C6ORF89"/>
    <property type="match status" value="1"/>
</dbReference>
<name>A0A8X6H8A3_TRICU</name>
<dbReference type="OrthoDB" id="10059103at2759"/>
<dbReference type="Proteomes" id="UP000887116">
    <property type="component" value="Unassembled WGS sequence"/>
</dbReference>
<dbReference type="InterPro" id="IPR038757">
    <property type="entry name" value="BRAP"/>
</dbReference>
<protein>
    <submittedName>
        <fullName evidence="1">Uncharacterized protein</fullName>
    </submittedName>
</protein>
<dbReference type="EMBL" id="BMAO01017813">
    <property type="protein sequence ID" value="GFR18599.1"/>
    <property type="molecule type" value="Genomic_DNA"/>
</dbReference>
<reference evidence="1" key="1">
    <citation type="submission" date="2020-07" db="EMBL/GenBank/DDBJ databases">
        <title>Multicomponent nature underlies the extraordinary mechanical properties of spider dragline silk.</title>
        <authorList>
            <person name="Kono N."/>
            <person name="Nakamura H."/>
            <person name="Mori M."/>
            <person name="Yoshida Y."/>
            <person name="Ohtoshi R."/>
            <person name="Malay A.D."/>
            <person name="Moran D.A.P."/>
            <person name="Tomita M."/>
            <person name="Numata K."/>
            <person name="Arakawa K."/>
        </authorList>
    </citation>
    <scope>NUCLEOTIDE SEQUENCE</scope>
</reference>
<dbReference type="AlphaFoldDB" id="A0A8X6H8A3"/>
<dbReference type="SUPFAM" id="SSF51197">
    <property type="entry name" value="Clavaminate synthase-like"/>
    <property type="match status" value="1"/>
</dbReference>
<evidence type="ECO:0000313" key="2">
    <source>
        <dbReference type="Proteomes" id="UP000887116"/>
    </source>
</evidence>
<gene>
    <name evidence="1" type="primary">NCL1_22562</name>
    <name evidence="1" type="ORF">TNCT_660821</name>
</gene>
<dbReference type="Gene3D" id="2.60.120.650">
    <property type="entry name" value="Cupin"/>
    <property type="match status" value="1"/>
</dbReference>
<dbReference type="PANTHER" id="PTHR35259:SF2">
    <property type="match status" value="1"/>
</dbReference>
<keyword evidence="2" id="KW-1185">Reference proteome</keyword>